<dbReference type="Proteomes" id="UP000318081">
    <property type="component" value="Chromosome"/>
</dbReference>
<dbReference type="RefSeq" id="WP_145216289.1">
    <property type="nucleotide sequence ID" value="NZ_CP036432.1"/>
</dbReference>
<dbReference type="Gene3D" id="3.30.700.10">
    <property type="entry name" value="Glycoprotein, Type 4 Pilin"/>
    <property type="match status" value="1"/>
</dbReference>
<dbReference type="PANTHER" id="PTHR30093:SF2">
    <property type="entry name" value="TYPE II SECRETION SYSTEM PROTEIN H"/>
    <property type="match status" value="1"/>
</dbReference>
<organism evidence="2 3">
    <name type="scientific">Stieleria magnilauensis</name>
    <dbReference type="NCBI Taxonomy" id="2527963"/>
    <lineage>
        <taxon>Bacteria</taxon>
        <taxon>Pseudomonadati</taxon>
        <taxon>Planctomycetota</taxon>
        <taxon>Planctomycetia</taxon>
        <taxon>Pirellulales</taxon>
        <taxon>Pirellulaceae</taxon>
        <taxon>Stieleria</taxon>
    </lineage>
</organism>
<protein>
    <recommendedName>
        <fullName evidence="1">DUF1559 domain-containing protein</fullName>
    </recommendedName>
</protein>
<reference evidence="2 3" key="1">
    <citation type="submission" date="2019-02" db="EMBL/GenBank/DDBJ databases">
        <title>Deep-cultivation of Planctomycetes and their phenomic and genomic characterization uncovers novel biology.</title>
        <authorList>
            <person name="Wiegand S."/>
            <person name="Jogler M."/>
            <person name="Boedeker C."/>
            <person name="Pinto D."/>
            <person name="Vollmers J."/>
            <person name="Rivas-Marin E."/>
            <person name="Kohn T."/>
            <person name="Peeters S.H."/>
            <person name="Heuer A."/>
            <person name="Rast P."/>
            <person name="Oberbeckmann S."/>
            <person name="Bunk B."/>
            <person name="Jeske O."/>
            <person name="Meyerdierks A."/>
            <person name="Storesund J.E."/>
            <person name="Kallscheuer N."/>
            <person name="Luecker S."/>
            <person name="Lage O.M."/>
            <person name="Pohl T."/>
            <person name="Merkel B.J."/>
            <person name="Hornburger P."/>
            <person name="Mueller R.-W."/>
            <person name="Bruemmer F."/>
            <person name="Labrenz M."/>
            <person name="Spormann A.M."/>
            <person name="Op den Camp H."/>
            <person name="Overmann J."/>
            <person name="Amann R."/>
            <person name="Jetten M.S.M."/>
            <person name="Mascher T."/>
            <person name="Medema M.H."/>
            <person name="Devos D.P."/>
            <person name="Kaster A.-K."/>
            <person name="Ovreas L."/>
            <person name="Rohde M."/>
            <person name="Galperin M.Y."/>
            <person name="Jogler C."/>
        </authorList>
    </citation>
    <scope>NUCLEOTIDE SEQUENCE [LARGE SCALE GENOMIC DNA]</scope>
    <source>
        <strain evidence="2 3">TBK1r</strain>
    </source>
</reference>
<dbReference type="InterPro" id="IPR011453">
    <property type="entry name" value="DUF1559"/>
</dbReference>
<dbReference type="PANTHER" id="PTHR30093">
    <property type="entry name" value="GENERAL SECRETION PATHWAY PROTEIN G"/>
    <property type="match status" value="1"/>
</dbReference>
<dbReference type="InterPro" id="IPR045584">
    <property type="entry name" value="Pilin-like"/>
</dbReference>
<accession>A0ABX5XWU4</accession>
<feature type="domain" description="DUF1559" evidence="1">
    <location>
        <begin position="35"/>
        <end position="370"/>
    </location>
</feature>
<proteinExistence type="predicted"/>
<dbReference type="InterPro" id="IPR027558">
    <property type="entry name" value="Pre_pil_HX9DG_C"/>
</dbReference>
<sequence length="420" mass="45290">MQRPHSSRQGFTLVELLVVIAIIGILVGLLLPAVQAAREAARRMSCSNNFKQIGLAIHNYHSAFKQIPTNGTGTARIDGMPNQSNNSNRLFLSWLVPVLPYIEQQALWDQISNPNRSATPGQTVAATGGVWPPMGPCPWQTRYIPWVTQVPAFRCPSDPGQALAPGQLARTNYAANLGDAVDRSNNGGRNDFGFFGNRRDRDENWAVQRARAAQRGFFWNRNEMKFRDVLDGLSNTIAAGEVVTSGGKREVKADFVRNITAMQGPNNTILIPAGCKAGPHIDPDRPQFYDETATVSGSLSQSKHARWADSRAYYSAFHTILPPNNANCVTANNDGNHSGVISTAGSRHSGGAHVLMGDGAVIFMTDSVESGDPQLPTVCVQRSGTAPPVASIPGTASNYGLWGALGTRDSGETIEEQLNQ</sequence>
<gene>
    <name evidence="2" type="ORF">TBK1r_49270</name>
</gene>
<dbReference type="InterPro" id="IPR012902">
    <property type="entry name" value="N_methyl_site"/>
</dbReference>
<dbReference type="EMBL" id="CP036432">
    <property type="protein sequence ID" value="QDV85910.1"/>
    <property type="molecule type" value="Genomic_DNA"/>
</dbReference>
<dbReference type="NCBIfam" id="TIGR02532">
    <property type="entry name" value="IV_pilin_GFxxxE"/>
    <property type="match status" value="1"/>
</dbReference>
<name>A0ABX5XWU4_9BACT</name>
<dbReference type="SUPFAM" id="SSF54523">
    <property type="entry name" value="Pili subunits"/>
    <property type="match status" value="1"/>
</dbReference>
<dbReference type="NCBIfam" id="TIGR04294">
    <property type="entry name" value="pre_pil_HX9DG"/>
    <property type="match status" value="1"/>
</dbReference>
<dbReference type="PROSITE" id="PS00409">
    <property type="entry name" value="PROKAR_NTER_METHYL"/>
    <property type="match status" value="1"/>
</dbReference>
<dbReference type="Pfam" id="PF07963">
    <property type="entry name" value="N_methyl"/>
    <property type="match status" value="1"/>
</dbReference>
<keyword evidence="3" id="KW-1185">Reference proteome</keyword>
<evidence type="ECO:0000313" key="3">
    <source>
        <dbReference type="Proteomes" id="UP000318081"/>
    </source>
</evidence>
<dbReference type="Pfam" id="PF07596">
    <property type="entry name" value="SBP_bac_10"/>
    <property type="match status" value="1"/>
</dbReference>
<evidence type="ECO:0000313" key="2">
    <source>
        <dbReference type="EMBL" id="QDV85910.1"/>
    </source>
</evidence>
<evidence type="ECO:0000259" key="1">
    <source>
        <dbReference type="Pfam" id="PF07596"/>
    </source>
</evidence>